<keyword evidence="1" id="KW-0863">Zinc-finger</keyword>
<organism evidence="4 5">
    <name type="scientific">Dermatophagoides pteronyssinus</name>
    <name type="common">European house dust mite</name>
    <dbReference type="NCBI Taxonomy" id="6956"/>
    <lineage>
        <taxon>Eukaryota</taxon>
        <taxon>Metazoa</taxon>
        <taxon>Ecdysozoa</taxon>
        <taxon>Arthropoda</taxon>
        <taxon>Chelicerata</taxon>
        <taxon>Arachnida</taxon>
        <taxon>Acari</taxon>
        <taxon>Acariformes</taxon>
        <taxon>Sarcoptiformes</taxon>
        <taxon>Astigmata</taxon>
        <taxon>Psoroptidia</taxon>
        <taxon>Analgoidea</taxon>
        <taxon>Pyroglyphidae</taxon>
        <taxon>Dermatophagoidinae</taxon>
        <taxon>Dermatophagoides</taxon>
    </lineage>
</organism>
<dbReference type="InterPro" id="IPR040676">
    <property type="entry name" value="DUF5641"/>
</dbReference>
<dbReference type="AlphaFoldDB" id="A0A6P6XY77"/>
<dbReference type="Pfam" id="PF03564">
    <property type="entry name" value="DUF1759"/>
    <property type="match status" value="1"/>
</dbReference>
<proteinExistence type="predicted"/>
<dbReference type="PANTHER" id="PTHR47331">
    <property type="entry name" value="PHD-TYPE DOMAIN-CONTAINING PROTEIN"/>
    <property type="match status" value="1"/>
</dbReference>
<feature type="region of interest" description="Disordered" evidence="2">
    <location>
        <begin position="505"/>
        <end position="524"/>
    </location>
</feature>
<dbReference type="InterPro" id="IPR036397">
    <property type="entry name" value="RNaseH_sf"/>
</dbReference>
<dbReference type="InterPro" id="IPR024650">
    <property type="entry name" value="Peptidase_A2B"/>
</dbReference>
<dbReference type="KEGG" id="dpte:113792294"/>
<protein>
    <submittedName>
        <fullName evidence="5">Uncharacterized protein LOC113792294</fullName>
    </submittedName>
</protein>
<dbReference type="PROSITE" id="PS50158">
    <property type="entry name" value="ZF_CCHC"/>
    <property type="match status" value="1"/>
</dbReference>
<dbReference type="Gene3D" id="3.30.420.10">
    <property type="entry name" value="Ribonuclease H-like superfamily/Ribonuclease H"/>
    <property type="match status" value="1"/>
</dbReference>
<dbReference type="RefSeq" id="XP_027198010.1">
    <property type="nucleotide sequence ID" value="XM_027342209.1"/>
</dbReference>
<keyword evidence="1" id="KW-0862">Zinc</keyword>
<evidence type="ECO:0000259" key="3">
    <source>
        <dbReference type="PROSITE" id="PS50158"/>
    </source>
</evidence>
<keyword evidence="1" id="KW-0479">Metal-binding</keyword>
<dbReference type="OrthoDB" id="6513734at2759"/>
<accession>A0A6P6XY77</accession>
<dbReference type="SUPFAM" id="SSF50630">
    <property type="entry name" value="Acid proteases"/>
    <property type="match status" value="1"/>
</dbReference>
<dbReference type="Proteomes" id="UP000515146">
    <property type="component" value="Unplaced"/>
</dbReference>
<dbReference type="InterPro" id="IPR001878">
    <property type="entry name" value="Znf_CCHC"/>
</dbReference>
<dbReference type="InParanoid" id="A0A6P6XY77"/>
<gene>
    <name evidence="5" type="primary">LOC113792294</name>
</gene>
<name>A0A6P6XY77_DERPT</name>
<dbReference type="GO" id="GO:0008270">
    <property type="term" value="F:zinc ion binding"/>
    <property type="evidence" value="ECO:0007669"/>
    <property type="project" value="UniProtKB-KW"/>
</dbReference>
<evidence type="ECO:0000313" key="5">
    <source>
        <dbReference type="RefSeq" id="XP_027198010.1"/>
    </source>
</evidence>
<evidence type="ECO:0000313" key="4">
    <source>
        <dbReference type="Proteomes" id="UP000515146"/>
    </source>
</evidence>
<feature type="compositionally biased region" description="Low complexity" evidence="2">
    <location>
        <begin position="505"/>
        <end position="515"/>
    </location>
</feature>
<dbReference type="InterPro" id="IPR005312">
    <property type="entry name" value="DUF1759"/>
</dbReference>
<dbReference type="InterPro" id="IPR021109">
    <property type="entry name" value="Peptidase_aspartic_dom_sf"/>
</dbReference>
<keyword evidence="4" id="KW-1185">Reference proteome</keyword>
<evidence type="ECO:0000256" key="1">
    <source>
        <dbReference type="PROSITE-ProRule" id="PRU00047"/>
    </source>
</evidence>
<evidence type="ECO:0000256" key="2">
    <source>
        <dbReference type="SAM" id="MobiDB-lite"/>
    </source>
</evidence>
<dbReference type="GO" id="GO:0003676">
    <property type="term" value="F:nucleic acid binding"/>
    <property type="evidence" value="ECO:0007669"/>
    <property type="project" value="InterPro"/>
</dbReference>
<reference evidence="5" key="1">
    <citation type="submission" date="2025-08" db="UniProtKB">
        <authorList>
            <consortium name="RefSeq"/>
        </authorList>
    </citation>
    <scope>IDENTIFICATION</scope>
    <source>
        <strain evidence="5">Airmid</strain>
    </source>
</reference>
<dbReference type="Gene3D" id="2.40.70.10">
    <property type="entry name" value="Acid Proteases"/>
    <property type="match status" value="1"/>
</dbReference>
<dbReference type="OMA" id="ITERASW"/>
<dbReference type="Pfam" id="PF12384">
    <property type="entry name" value="Peptidase_A2B"/>
    <property type="match status" value="1"/>
</dbReference>
<dbReference type="CDD" id="cd00303">
    <property type="entry name" value="retropepsin_like"/>
    <property type="match status" value="1"/>
</dbReference>
<sequence>MDEELSVDDLLKQRRICRSAITKMFNQMNTGVLPEIDKVLSLKSDHDDIVVELLDHNHVDNADYSDKIESMFRFMTLYVNIDTKLSSNSLPYTTIKHCQTLFNELNKMIDIFPGMSTVILNIQSKLESSEIQSPSFNIHEESNESFRTSTPMNNLGPVNVGSNIPSQAIPSEGISHNVQPLPQVMPVTTNQYPPINNVLNHGQPMKIKAEDMPKFNGSAIQWPEFKDAALELIVNNTLIPTARSKFRRLFNALPLEAQSRIRDQRENPNFSTIFSILEKFYGSPAIIIKELTSKIFSLPFLRLDASPTIYTKYYDLLLNVRSVKLNEGDARTILSHVLHKMDVEHRRRAFQQADNSNDQEYLTLANVEEYFRKITTTDMLINQVATNSAINKINRPVETRKALVTSSSFETKLTCIFCHQSHRHSMCPTSVNDKYEVLRKEKRCFKCAGKGHGTRECMKNYTCFKCKGNHVTFLCRSGQNTTASTSSSSVDSSSASVAIASSSSSLGTSQSATSSNPSTETNIENQSVNTALAKTGGSSQYLQTLTTKINNIKTRVIFDGGSELSFISNKLVKLLNLPKFKTVPIRINGYGGNPGRLIGHHFTIIKLPDRDGNITEFKLIIDDTVCHFKFNVLPTMIQSYVNKVFNIDFNDENIPTDILFGNSDINRLKVLAMDKNFGSLIIGKTSLGYIVHGQTDDAQSMPYSPHRGGAWEALIKSTKRALYGIVWRKDLTAENFRTILYELAAIINSRPIASIDNTILTPNKLIYGAEIRRPPQPPYKSDTKMDLLTEWRSKQRDINSAWKVWLDLYLKQLRNFHKFSTKYEHSKVGDYVLIKDSRYGKEKWPTGKIVETIPDTNGIIRTYRVQVGDDIMTRNNRDIYPLEGGRNWCEM</sequence>
<feature type="domain" description="CCHC-type" evidence="3">
    <location>
        <begin position="443"/>
        <end position="457"/>
    </location>
</feature>
<dbReference type="Pfam" id="PF18701">
    <property type="entry name" value="DUF5641"/>
    <property type="match status" value="1"/>
</dbReference>